<dbReference type="Gene3D" id="3.30.40.10">
    <property type="entry name" value="Zinc/RING finger domain, C3HC4 (zinc finger)"/>
    <property type="match status" value="1"/>
</dbReference>
<evidence type="ECO:0000313" key="5">
    <source>
        <dbReference type="Proteomes" id="UP001054889"/>
    </source>
</evidence>
<dbReference type="GO" id="GO:0030014">
    <property type="term" value="C:CCR4-NOT complex"/>
    <property type="evidence" value="ECO:0007669"/>
    <property type="project" value="InterPro"/>
</dbReference>
<dbReference type="AlphaFoldDB" id="A0AAV5FU31"/>
<protein>
    <recommendedName>
        <fullName evidence="3">RRM domain-containing protein</fullName>
    </recommendedName>
</protein>
<dbReference type="Pfam" id="PF00076">
    <property type="entry name" value="RRM_1"/>
    <property type="match status" value="1"/>
</dbReference>
<dbReference type="InterPro" id="IPR000504">
    <property type="entry name" value="RRM_dom"/>
</dbReference>
<comment type="caution">
    <text evidence="4">The sequence shown here is derived from an EMBL/GenBank/DDBJ whole genome shotgun (WGS) entry which is preliminary data.</text>
</comment>
<name>A0AAV5FU31_ELECO</name>
<accession>A0AAV5FU31</accession>
<dbReference type="PROSITE" id="PS50102">
    <property type="entry name" value="RRM"/>
    <property type="match status" value="1"/>
</dbReference>
<dbReference type="InterPro" id="IPR039780">
    <property type="entry name" value="Mot2"/>
</dbReference>
<dbReference type="PANTHER" id="PTHR12603">
    <property type="entry name" value="CCR4-NOT TRANSCRIPTION COMPLEX RELATED"/>
    <property type="match status" value="1"/>
</dbReference>
<feature type="compositionally biased region" description="Polar residues" evidence="2">
    <location>
        <begin position="194"/>
        <end position="207"/>
    </location>
</feature>
<dbReference type="GO" id="GO:0016567">
    <property type="term" value="P:protein ubiquitination"/>
    <property type="evidence" value="ECO:0007669"/>
    <property type="project" value="TreeGrafter"/>
</dbReference>
<dbReference type="Gene3D" id="3.30.70.330">
    <property type="match status" value="1"/>
</dbReference>
<dbReference type="Pfam" id="PF14570">
    <property type="entry name" value="zf-RING_4"/>
    <property type="match status" value="1"/>
</dbReference>
<dbReference type="EMBL" id="BQKI01000095">
    <property type="protein sequence ID" value="GJN38070.1"/>
    <property type="molecule type" value="Genomic_DNA"/>
</dbReference>
<feature type="domain" description="RRM" evidence="3">
    <location>
        <begin position="57"/>
        <end position="140"/>
    </location>
</feature>
<feature type="region of interest" description="Disordered" evidence="2">
    <location>
        <begin position="184"/>
        <end position="250"/>
    </location>
</feature>
<reference evidence="4" key="2">
    <citation type="submission" date="2021-12" db="EMBL/GenBank/DDBJ databases">
        <title>Resequencing data analysis of finger millet.</title>
        <authorList>
            <person name="Hatakeyama M."/>
            <person name="Aluri S."/>
            <person name="Balachadran M.T."/>
            <person name="Sivarajan S.R."/>
            <person name="Poveda L."/>
            <person name="Shimizu-Inatsugi R."/>
            <person name="Schlapbach R."/>
            <person name="Sreeman S.M."/>
            <person name="Shimizu K.K."/>
        </authorList>
    </citation>
    <scope>NUCLEOTIDE SEQUENCE</scope>
</reference>
<dbReference type="InterPro" id="IPR013083">
    <property type="entry name" value="Znf_RING/FYVE/PHD"/>
</dbReference>
<feature type="region of interest" description="Disordered" evidence="2">
    <location>
        <begin position="369"/>
        <end position="406"/>
    </location>
</feature>
<evidence type="ECO:0000259" key="3">
    <source>
        <dbReference type="PROSITE" id="PS50102"/>
    </source>
</evidence>
<evidence type="ECO:0000313" key="4">
    <source>
        <dbReference type="EMBL" id="GJN38070.1"/>
    </source>
</evidence>
<dbReference type="PANTHER" id="PTHR12603:SF4">
    <property type="entry name" value="RNA BINDING (RRM_RBD_RNP MOTIFS) FAMILY PROTEIN"/>
    <property type="match status" value="1"/>
</dbReference>
<organism evidence="4 5">
    <name type="scientific">Eleusine coracana subsp. coracana</name>
    <dbReference type="NCBI Taxonomy" id="191504"/>
    <lineage>
        <taxon>Eukaryota</taxon>
        <taxon>Viridiplantae</taxon>
        <taxon>Streptophyta</taxon>
        <taxon>Embryophyta</taxon>
        <taxon>Tracheophyta</taxon>
        <taxon>Spermatophyta</taxon>
        <taxon>Magnoliopsida</taxon>
        <taxon>Liliopsida</taxon>
        <taxon>Poales</taxon>
        <taxon>Poaceae</taxon>
        <taxon>PACMAD clade</taxon>
        <taxon>Chloridoideae</taxon>
        <taxon>Cynodonteae</taxon>
        <taxon>Eleusininae</taxon>
        <taxon>Eleusine</taxon>
    </lineage>
</organism>
<gene>
    <name evidence="4" type="primary">gb27078</name>
    <name evidence="4" type="ORF">PR202_gb27078</name>
</gene>
<dbReference type="SMART" id="SM00361">
    <property type="entry name" value="RRM_1"/>
    <property type="match status" value="1"/>
</dbReference>
<dbReference type="SUPFAM" id="SSF54928">
    <property type="entry name" value="RNA-binding domain, RBD"/>
    <property type="match status" value="1"/>
</dbReference>
<evidence type="ECO:0000256" key="1">
    <source>
        <dbReference type="PROSITE-ProRule" id="PRU00176"/>
    </source>
</evidence>
<dbReference type="InterPro" id="IPR035979">
    <property type="entry name" value="RBD_domain_sf"/>
</dbReference>
<dbReference type="GO" id="GO:0004842">
    <property type="term" value="F:ubiquitin-protein transferase activity"/>
    <property type="evidence" value="ECO:0007669"/>
    <property type="project" value="InterPro"/>
</dbReference>
<proteinExistence type="predicted"/>
<reference evidence="4" key="1">
    <citation type="journal article" date="2018" name="DNA Res.">
        <title>Multiple hybrid de novo genome assembly of finger millet, an orphan allotetraploid crop.</title>
        <authorList>
            <person name="Hatakeyama M."/>
            <person name="Aluri S."/>
            <person name="Balachadran M.T."/>
            <person name="Sivarajan S.R."/>
            <person name="Patrignani A."/>
            <person name="Gruter S."/>
            <person name="Poveda L."/>
            <person name="Shimizu-Inatsugi R."/>
            <person name="Baeten J."/>
            <person name="Francoijs K.J."/>
            <person name="Nataraja K.N."/>
            <person name="Reddy Y.A.N."/>
            <person name="Phadnis S."/>
            <person name="Ravikumar R.L."/>
            <person name="Schlapbach R."/>
            <person name="Sreeman S.M."/>
            <person name="Shimizu K.K."/>
        </authorList>
    </citation>
    <scope>NUCLEOTIDE SEQUENCE</scope>
</reference>
<dbReference type="Proteomes" id="UP001054889">
    <property type="component" value="Unassembled WGS sequence"/>
</dbReference>
<keyword evidence="1" id="KW-0694">RNA-binding</keyword>
<sequence length="691" mass="73656">MSAQTNREKCPLCLEEMDLTDKELKPCKCGYEVKADSLLAVAEEPKDPNNVRVIQRKLVYIVGMPSEFANPKLLKQKNFLGQYGKIETIVIDNVGANQQSPDSGRVYVTFSREEEAARCIQAVNGYILDGRPLKIQQLMGMDTKGLQHRSGSTLPPPVHCNSRATISSGISKDICTNDDRLLPSGAAKNPDLLSATTSRDLSLSSGSQKEHISEQLASNNDQSQASAQLGNGTSNPKQTISAENQTSDVSLQKPQYVSVVSQGQGGSGRRFTVLTRQGASSTDTGPKATGQVNGTSNSTKVTLIKNEGSKSITIPRSQNVNLVSQKPEHSSHIWTSKSVKSHAQAEKKNESSDIVAKLATGNQKQLLENAAPNSSTAVHTTNGRPMLNNLSTSDVKPQTSAQGANGKLASQNPLQLVNQQSAPVSNTIARASLGCNILKNQISSDSKRQNSAQGGPHCLYNREITRSDHYSDSIPLSKPLGAVSSIDKVAADGKGRKKQVCCPPGFEKLQNASGSGKFVSLSSSTCSEPCSTTDALVQDSCGITDQPHIISMVSHCLDDGGVTQNRNVNFSSSVSSTDTIWRRAQLPGTYSSGLSNHSQVSPYANGFLQCAPPVSCTSYQQPSYLDGTMGNYMFTGGYDSFQQGAASGMTAGMVGTSLQQPPHHGWTHGNADSGMNCPQVNISYPSGYTLF</sequence>
<keyword evidence="5" id="KW-1185">Reference proteome</keyword>
<evidence type="ECO:0000256" key="2">
    <source>
        <dbReference type="SAM" id="MobiDB-lite"/>
    </source>
</evidence>
<feature type="region of interest" description="Disordered" evidence="2">
    <location>
        <begin position="276"/>
        <end position="296"/>
    </location>
</feature>
<dbReference type="GO" id="GO:0003723">
    <property type="term" value="F:RNA binding"/>
    <property type="evidence" value="ECO:0007669"/>
    <property type="project" value="UniProtKB-UniRule"/>
</dbReference>
<dbReference type="InterPro" id="IPR012677">
    <property type="entry name" value="Nucleotide-bd_a/b_plait_sf"/>
</dbReference>
<dbReference type="InterPro" id="IPR003954">
    <property type="entry name" value="RRM_euk-type"/>
</dbReference>
<feature type="compositionally biased region" description="Polar residues" evidence="2">
    <location>
        <begin position="215"/>
        <end position="250"/>
    </location>
</feature>